<dbReference type="AlphaFoldDB" id="A0A8D9B1G1"/>
<accession>A0A8D9B1G1</accession>
<reference evidence="2" key="1">
    <citation type="submission" date="2021-05" db="EMBL/GenBank/DDBJ databases">
        <authorList>
            <person name="Alioto T."/>
            <person name="Alioto T."/>
            <person name="Gomez Garrido J."/>
        </authorList>
    </citation>
    <scope>NUCLEOTIDE SEQUENCE</scope>
</reference>
<evidence type="ECO:0000256" key="1">
    <source>
        <dbReference type="SAM" id="MobiDB-lite"/>
    </source>
</evidence>
<protein>
    <recommendedName>
        <fullName evidence="3">Endonuclease-reverse transcriptase</fullName>
    </recommendedName>
</protein>
<evidence type="ECO:0008006" key="3">
    <source>
        <dbReference type="Google" id="ProtNLM"/>
    </source>
</evidence>
<evidence type="ECO:0000313" key="2">
    <source>
        <dbReference type="EMBL" id="CAG6774760.1"/>
    </source>
</evidence>
<feature type="compositionally biased region" description="Basic and acidic residues" evidence="1">
    <location>
        <begin position="90"/>
        <end position="102"/>
    </location>
</feature>
<name>A0A8D9B1G1_9HEMI</name>
<sequence length="109" mass="13531">MWCWRRMMRIKWTEKMSNERVLELVGETRQIWRTFEERRHKWIGHLFRHSEHMVSIIEGKREGRQNRGRPRLKYIDQVINYSGSGSYTEMKMKTSDRNEWRRSTNQSLD</sequence>
<organism evidence="2">
    <name type="scientific">Cacopsylla melanoneura</name>
    <dbReference type="NCBI Taxonomy" id="428564"/>
    <lineage>
        <taxon>Eukaryota</taxon>
        <taxon>Metazoa</taxon>
        <taxon>Ecdysozoa</taxon>
        <taxon>Arthropoda</taxon>
        <taxon>Hexapoda</taxon>
        <taxon>Insecta</taxon>
        <taxon>Pterygota</taxon>
        <taxon>Neoptera</taxon>
        <taxon>Paraneoptera</taxon>
        <taxon>Hemiptera</taxon>
        <taxon>Sternorrhyncha</taxon>
        <taxon>Psylloidea</taxon>
        <taxon>Psyllidae</taxon>
        <taxon>Psyllinae</taxon>
        <taxon>Cacopsylla</taxon>
    </lineage>
</organism>
<proteinExistence type="predicted"/>
<feature type="region of interest" description="Disordered" evidence="1">
    <location>
        <begin position="89"/>
        <end position="109"/>
    </location>
</feature>
<dbReference type="EMBL" id="HBUF01595893">
    <property type="protein sequence ID" value="CAG6774760.1"/>
    <property type="molecule type" value="Transcribed_RNA"/>
</dbReference>
<dbReference type="EMBL" id="HBUF01595891">
    <property type="protein sequence ID" value="CAG6774757.1"/>
    <property type="molecule type" value="Transcribed_RNA"/>
</dbReference>